<evidence type="ECO:0000256" key="1">
    <source>
        <dbReference type="ARBA" id="ARBA00004613"/>
    </source>
</evidence>
<comment type="catalytic activity">
    <reaction evidence="10">
        <text>Selective cleavage of 103-Arg-|-Ser-104 and 124-Ile-|-Ile-125 bonds in Limulus clotting factor B to form activated factor B. Cleavage of -Pro-Arg-|-Xaa- bonds in synthetic substrates.</text>
        <dbReference type="EC" id="3.4.21.84"/>
    </reaction>
</comment>
<dbReference type="PROSITE" id="PS00134">
    <property type="entry name" value="TRYPSIN_HIS"/>
    <property type="match status" value="1"/>
</dbReference>
<dbReference type="SMART" id="SM00209">
    <property type="entry name" value="TSP1"/>
    <property type="match status" value="2"/>
</dbReference>
<dbReference type="PROSITE" id="PS50092">
    <property type="entry name" value="TSP1"/>
    <property type="match status" value="2"/>
</dbReference>
<dbReference type="InterPro" id="IPR001254">
    <property type="entry name" value="Trypsin_dom"/>
</dbReference>
<dbReference type="CDD" id="cd00190">
    <property type="entry name" value="Tryp_SPc"/>
    <property type="match status" value="1"/>
</dbReference>
<keyword evidence="3" id="KW-0768">Sushi</keyword>
<dbReference type="EC" id="3.4.21.84" evidence="11"/>
<organism evidence="13">
    <name type="scientific">Photinus pyralis</name>
    <name type="common">Common eastern firefly</name>
    <name type="synonym">Lampyris pyralis</name>
    <dbReference type="NCBI Taxonomy" id="7054"/>
    <lineage>
        <taxon>Eukaryota</taxon>
        <taxon>Metazoa</taxon>
        <taxon>Ecdysozoa</taxon>
        <taxon>Arthropoda</taxon>
        <taxon>Hexapoda</taxon>
        <taxon>Insecta</taxon>
        <taxon>Pterygota</taxon>
        <taxon>Neoptera</taxon>
        <taxon>Endopterygota</taxon>
        <taxon>Coleoptera</taxon>
        <taxon>Polyphaga</taxon>
        <taxon>Elateriformia</taxon>
        <taxon>Elateroidea</taxon>
        <taxon>Lampyridae</taxon>
        <taxon>Lampyrinae</taxon>
        <taxon>Photinus</taxon>
    </lineage>
</organism>
<keyword evidence="6" id="KW-0378">Hydrolase</keyword>
<dbReference type="InterPro" id="IPR000884">
    <property type="entry name" value="TSP1_rpt"/>
</dbReference>
<dbReference type="Gene3D" id="2.40.10.10">
    <property type="entry name" value="Trypsin-like serine proteases"/>
    <property type="match status" value="1"/>
</dbReference>
<evidence type="ECO:0000256" key="11">
    <source>
        <dbReference type="ARBA" id="ARBA00066707"/>
    </source>
</evidence>
<dbReference type="GO" id="GO:0006508">
    <property type="term" value="P:proteolysis"/>
    <property type="evidence" value="ECO:0007669"/>
    <property type="project" value="UniProtKB-KW"/>
</dbReference>
<evidence type="ECO:0000256" key="6">
    <source>
        <dbReference type="ARBA" id="ARBA00022801"/>
    </source>
</evidence>
<dbReference type="InterPro" id="IPR001314">
    <property type="entry name" value="Peptidase_S1A"/>
</dbReference>
<keyword evidence="7" id="KW-0353">Hemolymph clotting</keyword>
<proteinExistence type="predicted"/>
<dbReference type="EMBL" id="GEZM01081151">
    <property type="protein sequence ID" value="JAV61843.1"/>
    <property type="molecule type" value="Transcribed_RNA"/>
</dbReference>
<evidence type="ECO:0000313" key="13">
    <source>
        <dbReference type="EMBL" id="JAV61843.1"/>
    </source>
</evidence>
<evidence type="ECO:0000256" key="8">
    <source>
        <dbReference type="ARBA" id="ARBA00022825"/>
    </source>
</evidence>
<feature type="domain" description="Peptidase S1" evidence="12">
    <location>
        <begin position="242"/>
        <end position="470"/>
    </location>
</feature>
<keyword evidence="5" id="KW-0732">Signal</keyword>
<dbReference type="AlphaFoldDB" id="A0A1Y1KKA9"/>
<dbReference type="GO" id="GO:0004252">
    <property type="term" value="F:serine-type endopeptidase activity"/>
    <property type="evidence" value="ECO:0007669"/>
    <property type="project" value="InterPro"/>
</dbReference>
<evidence type="ECO:0000256" key="9">
    <source>
        <dbReference type="ARBA" id="ARBA00023157"/>
    </source>
</evidence>
<sequence length="473" mass="55213">MEKNVYLLLYFFSFWNEAPANQIPSRFRHVLVHDLSTEFESGHHRQGFRNEMMTSNHAAGSPKNPLFTKWSPWSRCEDCLQRRMKKCISPKCKQSKLYEERPCPRRRCQRRRRGQVNGDFRIIHVDDDMRKGGASLPGRTWTKWSKWSKCSQKCRTYRYRMCRKPEKCKKRKRQKQGAYCYHDNSRCERYVLDLMDTNSRRIDTTRYEYNNKPPQVQSTDERVNVKKPNCGRARRKTKMLKIIGGKEAKKYKWPWHVAVINRYREVFCAGTLIAPRWILTAGHCVRSYLRVRLNEHDLSSIDGRELELTVQKVFTHPRFNHQTVDNDIALLRLPRAVSLTPVCLPITEPESEEMCSVMGWGKLNSSDEYGSTVLHEAKIPVVPWVTCTRSYKKYFLTTNMFCAGWASGIADTCAGDSGGGLMCPSRNGTKPNRYSIQGITSFGDGCGRRNKYGIYTMVFNYLGWINYIIETYS</sequence>
<dbReference type="FunFam" id="2.40.10.10:FF:000120">
    <property type="entry name" value="Putative serine protease"/>
    <property type="match status" value="1"/>
</dbReference>
<dbReference type="InterPro" id="IPR009003">
    <property type="entry name" value="Peptidase_S1_PA"/>
</dbReference>
<keyword evidence="2" id="KW-0964">Secreted</keyword>
<evidence type="ECO:0000256" key="10">
    <source>
        <dbReference type="ARBA" id="ARBA00052079"/>
    </source>
</evidence>
<accession>A0A1Y1KKA9</accession>
<dbReference type="GO" id="GO:0042381">
    <property type="term" value="P:hemolymph coagulation"/>
    <property type="evidence" value="ECO:0007669"/>
    <property type="project" value="UniProtKB-KW"/>
</dbReference>
<evidence type="ECO:0000256" key="5">
    <source>
        <dbReference type="ARBA" id="ARBA00022729"/>
    </source>
</evidence>
<keyword evidence="9" id="KW-1015">Disulfide bond</keyword>
<dbReference type="GO" id="GO:0005615">
    <property type="term" value="C:extracellular space"/>
    <property type="evidence" value="ECO:0007669"/>
    <property type="project" value="TreeGrafter"/>
</dbReference>
<protein>
    <recommendedName>
        <fullName evidence="11">limulus clotting factor C</fullName>
        <ecNumber evidence="11">3.4.21.84</ecNumber>
    </recommendedName>
</protein>
<evidence type="ECO:0000256" key="7">
    <source>
        <dbReference type="ARBA" id="ARBA00022820"/>
    </source>
</evidence>
<keyword evidence="8" id="KW-0720">Serine protease</keyword>
<evidence type="ECO:0000259" key="12">
    <source>
        <dbReference type="PROSITE" id="PS50240"/>
    </source>
</evidence>
<evidence type="ECO:0000256" key="3">
    <source>
        <dbReference type="ARBA" id="ARBA00022659"/>
    </source>
</evidence>
<dbReference type="PROSITE" id="PS50240">
    <property type="entry name" value="TRYPSIN_DOM"/>
    <property type="match status" value="1"/>
</dbReference>
<dbReference type="InterPro" id="IPR043504">
    <property type="entry name" value="Peptidase_S1_PA_chymotrypsin"/>
</dbReference>
<reference evidence="13" key="1">
    <citation type="journal article" date="2016" name="Sci. Rep.">
        <title>Molecular characterization of firefly nuptial gifts: a multi-omics approach sheds light on postcopulatory sexual selection.</title>
        <authorList>
            <person name="Al-Wathiqui N."/>
            <person name="Fallon T.R."/>
            <person name="South A."/>
            <person name="Weng J.K."/>
            <person name="Lewis S.M."/>
        </authorList>
    </citation>
    <scope>NUCLEOTIDE SEQUENCE</scope>
</reference>
<dbReference type="SUPFAM" id="SSF50494">
    <property type="entry name" value="Trypsin-like serine proteases"/>
    <property type="match status" value="1"/>
</dbReference>
<evidence type="ECO:0000256" key="2">
    <source>
        <dbReference type="ARBA" id="ARBA00022525"/>
    </source>
</evidence>
<name>A0A1Y1KKA9_PHOPY</name>
<dbReference type="PANTHER" id="PTHR24264">
    <property type="entry name" value="TRYPSIN-RELATED"/>
    <property type="match status" value="1"/>
</dbReference>
<comment type="subcellular location">
    <subcellularLocation>
        <location evidence="1">Secreted</location>
    </subcellularLocation>
</comment>
<evidence type="ECO:0000256" key="4">
    <source>
        <dbReference type="ARBA" id="ARBA00022670"/>
    </source>
</evidence>
<dbReference type="InterPro" id="IPR050127">
    <property type="entry name" value="Serine_Proteases_S1"/>
</dbReference>
<keyword evidence="4" id="KW-0645">Protease</keyword>
<dbReference type="InterPro" id="IPR018114">
    <property type="entry name" value="TRYPSIN_HIS"/>
</dbReference>
<dbReference type="SMART" id="SM00020">
    <property type="entry name" value="Tryp_SPc"/>
    <property type="match status" value="1"/>
</dbReference>
<dbReference type="PANTHER" id="PTHR24264:SF65">
    <property type="entry name" value="SRCR DOMAIN-CONTAINING PROTEIN"/>
    <property type="match status" value="1"/>
</dbReference>
<dbReference type="Pfam" id="PF00089">
    <property type="entry name" value="Trypsin"/>
    <property type="match status" value="1"/>
</dbReference>
<dbReference type="PRINTS" id="PR00722">
    <property type="entry name" value="CHYMOTRYPSIN"/>
</dbReference>